<dbReference type="InterPro" id="IPR030395">
    <property type="entry name" value="GP_PDE_dom"/>
</dbReference>
<dbReference type="PANTHER" id="PTHR46211">
    <property type="entry name" value="GLYCEROPHOSPHORYL DIESTER PHOSPHODIESTERASE"/>
    <property type="match status" value="1"/>
</dbReference>
<dbReference type="Gene3D" id="3.20.20.190">
    <property type="entry name" value="Phosphatidylinositol (PI) phosphodiesterase"/>
    <property type="match status" value="1"/>
</dbReference>
<keyword evidence="1" id="KW-0732">Signal</keyword>
<gene>
    <name evidence="3" type="ORF">AB870_18825</name>
</gene>
<evidence type="ECO:0000259" key="2">
    <source>
        <dbReference type="PROSITE" id="PS51704"/>
    </source>
</evidence>
<reference evidence="3" key="1">
    <citation type="submission" date="2016-06" db="EMBL/GenBank/DDBJ databases">
        <title>Complete Genome Sequence of Pandoraea faecigallinarum DSM-23572.</title>
        <authorList>
            <person name="Yong D."/>
            <person name="Ee R."/>
            <person name="Lim Y.-L."/>
            <person name="Yin W.-F."/>
            <person name="Chan K.-G."/>
        </authorList>
    </citation>
    <scope>NUCLEOTIDE SEQUENCE</scope>
    <source>
        <strain evidence="3">DSM 23572</strain>
    </source>
</reference>
<dbReference type="Proteomes" id="UP000035651">
    <property type="component" value="Chromosome"/>
</dbReference>
<dbReference type="Pfam" id="PF03009">
    <property type="entry name" value="GDPD"/>
    <property type="match status" value="1"/>
</dbReference>
<evidence type="ECO:0000256" key="1">
    <source>
        <dbReference type="SAM" id="SignalP"/>
    </source>
</evidence>
<sequence length="319" mass="34107">MSPASFRSSTVRLAAIGMAVIACASGATTAPAASAAPLIVAHRGGTGDTPENTVQAFTTALQNGAQALWMTVQVTRDGVPVMYRPADLSALTDGRGKLADVDYADVKRLNAGYAFSRKGPTGQTVYPYRDDPLPVPTLREALAAVPADVPVLLDMKQTPAAPLVEAVIKVLDDMNAWSRVRIYSTQAEATDRLRARRPQAQLFESRDATRNRLVAAALAGQCTTPPAPGTWAGIEFHRQVEVVERFTLGEGTSTVVANWWTPAAVRCFKSRGDVHLVAFGIETPQDFDAASQLGFDAVMTDSPARLRAALDEQDKNTAR</sequence>
<dbReference type="STRING" id="656179.AB870_18825"/>
<protein>
    <submittedName>
        <fullName evidence="3">Glycerophosphodiester phosphodiesterase</fullName>
    </submittedName>
</protein>
<dbReference type="PATRIC" id="fig|656179.3.peg.4013"/>
<dbReference type="InterPro" id="IPR017946">
    <property type="entry name" value="PLC-like_Pdiesterase_TIM-brl"/>
</dbReference>
<dbReference type="SUPFAM" id="SSF51695">
    <property type="entry name" value="PLC-like phosphodiesterases"/>
    <property type="match status" value="1"/>
</dbReference>
<evidence type="ECO:0000313" key="4">
    <source>
        <dbReference type="Proteomes" id="UP000035651"/>
    </source>
</evidence>
<accession>A0A0H3WU32</accession>
<dbReference type="PROSITE" id="PS51704">
    <property type="entry name" value="GP_PDE"/>
    <property type="match status" value="1"/>
</dbReference>
<feature type="signal peptide" evidence="1">
    <location>
        <begin position="1"/>
        <end position="24"/>
    </location>
</feature>
<keyword evidence="4" id="KW-1185">Reference proteome</keyword>
<proteinExistence type="predicted"/>
<evidence type="ECO:0000313" key="3">
    <source>
        <dbReference type="EMBL" id="AKM31724.1"/>
    </source>
</evidence>
<dbReference type="PANTHER" id="PTHR46211:SF10">
    <property type="entry name" value="EXPORTED PROTEIN"/>
    <property type="match status" value="1"/>
</dbReference>
<organism evidence="3 4">
    <name type="scientific">Pandoraea faecigallinarum</name>
    <dbReference type="NCBI Taxonomy" id="656179"/>
    <lineage>
        <taxon>Bacteria</taxon>
        <taxon>Pseudomonadati</taxon>
        <taxon>Pseudomonadota</taxon>
        <taxon>Betaproteobacteria</taxon>
        <taxon>Burkholderiales</taxon>
        <taxon>Burkholderiaceae</taxon>
        <taxon>Pandoraea</taxon>
    </lineage>
</organism>
<dbReference type="PROSITE" id="PS51257">
    <property type="entry name" value="PROKAR_LIPOPROTEIN"/>
    <property type="match status" value="1"/>
</dbReference>
<name>A0A0H3WU32_9BURK</name>
<dbReference type="GO" id="GO:0006629">
    <property type="term" value="P:lipid metabolic process"/>
    <property type="evidence" value="ECO:0007669"/>
    <property type="project" value="InterPro"/>
</dbReference>
<dbReference type="AlphaFoldDB" id="A0A0H3WU32"/>
<feature type="domain" description="GP-PDE" evidence="2">
    <location>
        <begin position="37"/>
        <end position="310"/>
    </location>
</feature>
<dbReference type="GO" id="GO:0008081">
    <property type="term" value="F:phosphoric diester hydrolase activity"/>
    <property type="evidence" value="ECO:0007669"/>
    <property type="project" value="InterPro"/>
</dbReference>
<dbReference type="RefSeq" id="WP_047907497.1">
    <property type="nucleotide sequence ID" value="NZ_CP011807.3"/>
</dbReference>
<dbReference type="EMBL" id="CP011807">
    <property type="protein sequence ID" value="AKM31724.1"/>
    <property type="molecule type" value="Genomic_DNA"/>
</dbReference>
<feature type="chain" id="PRO_5005203859" evidence="1">
    <location>
        <begin position="25"/>
        <end position="319"/>
    </location>
</feature>
<dbReference type="KEGG" id="pfg:AB870_18825"/>